<evidence type="ECO:0000259" key="1">
    <source>
        <dbReference type="Pfam" id="PF13701"/>
    </source>
</evidence>
<comment type="caution">
    <text evidence="2">The sequence shown here is derived from an EMBL/GenBank/DDBJ whole genome shotgun (WGS) entry which is preliminary data.</text>
</comment>
<evidence type="ECO:0000313" key="2">
    <source>
        <dbReference type="EMBL" id="OYQ34331.1"/>
    </source>
</evidence>
<sequence length="477" mass="53778">MRFTDHGRRVVMGAFDGGEITSDAGGLLLREVAGRLNLFERMAACFDDRRNRKQVTHPLPDLLAQRVIAMALGYEDLNDHDRMRNDPLLKVTAAARPLVPGGAPLPALAGSSTLGRLERSFEEADRRYHKFTAQPSRLQDLYVELFTGSYATAPERIILDIDATDIETHGHQRGGFFHGYYEHRCFLPLYIYCGPHLLLSKLRPGNVDGAEGAKAAIKRVVGNIRRHWPKVSILVRGDSGFARTNLMNWSEANGVDYIFGLPRNDYLLHKARKIRSRAAMEFLATGETAEVFGDFHHQTRSGSWTRPRHVIAKVLHRSQTEQRCRFLVTSLDWNAPAVIEAMAQARDRAENQGDKPPRDLLARTIYEAVYCPRGDMENRIKDCQLDLFGYRASAHAFKTNQTRLILAGFAYVLMTQLRLMALQATDLAKAAPHTIRQKLLKIGARVISSVRRIRISMPDACPVQHIFFTAWRALASP</sequence>
<dbReference type="InterPro" id="IPR047960">
    <property type="entry name" value="Transpos_IS1380"/>
</dbReference>
<feature type="domain" description="Transposase DDE" evidence="1">
    <location>
        <begin position="7"/>
        <end position="351"/>
    </location>
</feature>
<name>A0A255YYT4_9PROT</name>
<organism evidence="2 3">
    <name type="scientific">Niveispirillum lacus</name>
    <dbReference type="NCBI Taxonomy" id="1981099"/>
    <lineage>
        <taxon>Bacteria</taxon>
        <taxon>Pseudomonadati</taxon>
        <taxon>Pseudomonadota</taxon>
        <taxon>Alphaproteobacteria</taxon>
        <taxon>Rhodospirillales</taxon>
        <taxon>Azospirillaceae</taxon>
        <taxon>Niveispirillum</taxon>
    </lineage>
</organism>
<dbReference type="InterPro" id="IPR025668">
    <property type="entry name" value="Tnp_DDE_dom"/>
</dbReference>
<reference evidence="2 3" key="1">
    <citation type="submission" date="2017-07" db="EMBL/GenBank/DDBJ databases">
        <title>Niveispirillum cyanobacteriorum sp. nov., isolated from cyanobacterial aggregates in a eutrophic lake.</title>
        <authorList>
            <person name="Cai H."/>
        </authorList>
    </citation>
    <scope>NUCLEOTIDE SEQUENCE [LARGE SCALE GENOMIC DNA]</scope>
    <source>
        <strain evidence="3">TH1-14</strain>
    </source>
</reference>
<dbReference type="NCBIfam" id="NF033539">
    <property type="entry name" value="transpos_IS1380"/>
    <property type="match status" value="1"/>
</dbReference>
<dbReference type="EMBL" id="NOXU01000029">
    <property type="protein sequence ID" value="OYQ34331.1"/>
    <property type="molecule type" value="Genomic_DNA"/>
</dbReference>
<dbReference type="AlphaFoldDB" id="A0A255YYT4"/>
<protein>
    <recommendedName>
        <fullName evidence="1">Transposase DDE domain-containing protein</fullName>
    </recommendedName>
</protein>
<feature type="domain" description="Transposase DDE" evidence="1">
    <location>
        <begin position="362"/>
        <end position="474"/>
    </location>
</feature>
<gene>
    <name evidence="2" type="ORF">CHU95_12935</name>
</gene>
<keyword evidence="3" id="KW-1185">Reference proteome</keyword>
<dbReference type="RefSeq" id="WP_094456738.1">
    <property type="nucleotide sequence ID" value="NZ_NOXU01000029.1"/>
</dbReference>
<evidence type="ECO:0000313" key="3">
    <source>
        <dbReference type="Proteomes" id="UP000216998"/>
    </source>
</evidence>
<accession>A0A255YYT4</accession>
<dbReference type="Proteomes" id="UP000216998">
    <property type="component" value="Unassembled WGS sequence"/>
</dbReference>
<proteinExistence type="predicted"/>
<dbReference type="OrthoDB" id="7316481at2"/>
<dbReference type="Pfam" id="PF13701">
    <property type="entry name" value="DDE_Tnp_1_4"/>
    <property type="match status" value="2"/>
</dbReference>